<evidence type="ECO:0000259" key="2">
    <source>
        <dbReference type="PROSITE" id="PS50112"/>
    </source>
</evidence>
<dbReference type="CDD" id="cd01948">
    <property type="entry name" value="EAL"/>
    <property type="match status" value="1"/>
</dbReference>
<feature type="domain" description="GGDEF" evidence="5">
    <location>
        <begin position="645"/>
        <end position="783"/>
    </location>
</feature>
<accession>A0ABW8PXK3</accession>
<dbReference type="InterPro" id="IPR001633">
    <property type="entry name" value="EAL_dom"/>
</dbReference>
<evidence type="ECO:0000259" key="3">
    <source>
        <dbReference type="PROSITE" id="PS50113"/>
    </source>
</evidence>
<dbReference type="InterPro" id="IPR043128">
    <property type="entry name" value="Rev_trsase/Diguanyl_cyclase"/>
</dbReference>
<dbReference type="PROSITE" id="PS50887">
    <property type="entry name" value="GGDEF"/>
    <property type="match status" value="1"/>
</dbReference>
<evidence type="ECO:0000259" key="4">
    <source>
        <dbReference type="PROSITE" id="PS50883"/>
    </source>
</evidence>
<sequence length="1053" mass="120011">MLLRRNPLLTVLAIFLLGQFFLVTSLYYNWQIKQTMHQEQQVHLVETAYQAAISSYRLASEVYVNEVLHQPEVLSLLEAGYFAASPEEQAIARGRLYRLLWPSYQSLSEQHLRQLHFHDPQGNSYLRFLQPQSWGDNLAAQRPSIARMLAERAPVATFEVGSSLTGFRYLFPLAWPDQAAASSIITDLGSVELSIPFRALQEWMHELDPSQEYQLYLDRQHLSSRVSDDFFSLYTAQLHADLLVENPNIDWPGAPLPPSLAVQRLRQQLAQHSRIQNITQTPQPLVITQRLDRESWTVVLLPIWDHQRQAVAYIGAYRPDPFADALRQDFWVYGWAATGLWVLMLILLYRLLASREAILNEKNDQKAVTESMAEALYALDAEGRFTLINPSAVDLLDRPEASLLGCLEQQVLRWQPVPEAQLNRLPVDQHSVVPQLNAHFAGEAYLCLAEGEPMHVEVTRRTLYKKGVRSGSVTLLRDLRERQQTEQRLRLAASVFSSAHEGIVITEPDGSILMVNQAFERMTGYTSEQLEGQNPRMLSSGRHDQAFYADLWQSLAKQGFWSGEIWNRDAKGQIYLQSTRISAVKNQLDQVQQYVGLTTDITQLKRHQQELEFLAHYDRLTRLPNRVLLHEKLVQAMLEVQACHQQLLVGYLDLDDFKEINDAFGHDTGDLILQAVSQRLVLLLSEHSADQAQLARLGGDEFAFILRVPSSLEISLEGVYGLLKQLNQPFLVRGQRFVLSASIGLSCFPQVEAVDADQLMRQADQAMYQAKQLGKNRCQLFDIELDHRLRGQYETLTRLKQALEQDEFRLFYQPKVNLHTGQVMGFEALIRWQHPERGLLAPALFLPALDQHPLEVEVSHWVLRTALAQAASWKAQGHDWTVSVNICAQHLQQPGFADQLEEYLHQFPGLTGQDIELEILESSILGDIQQASRVIRQCQRLNVRFALDDFGTGYSSLAYLKQLPTHWIKIDQGFVRDMLNDQDDLAILQGIMGLAQAFEREVIAEGVETFAHAKALFALGCLYAQGYGIARPMPVDQVTDWVLGWQAQPWSFH</sequence>
<organism evidence="6 7">
    <name type="scientific">Marinospirillum alkalitolerans</name>
    <dbReference type="NCBI Taxonomy" id="3123374"/>
    <lineage>
        <taxon>Bacteria</taxon>
        <taxon>Pseudomonadati</taxon>
        <taxon>Pseudomonadota</taxon>
        <taxon>Gammaproteobacteria</taxon>
        <taxon>Oceanospirillales</taxon>
        <taxon>Oceanospirillaceae</taxon>
        <taxon>Marinospirillum</taxon>
    </lineage>
</organism>
<dbReference type="RefSeq" id="WP_405339320.1">
    <property type="nucleotide sequence ID" value="NZ_JBANFI010000004.1"/>
</dbReference>
<evidence type="ECO:0000259" key="5">
    <source>
        <dbReference type="PROSITE" id="PS50887"/>
    </source>
</evidence>
<proteinExistence type="predicted"/>
<comment type="caution">
    <text evidence="6">The sequence shown here is derived from an EMBL/GenBank/DDBJ whole genome shotgun (WGS) entry which is preliminary data.</text>
</comment>
<dbReference type="Gene3D" id="3.30.70.270">
    <property type="match status" value="1"/>
</dbReference>
<dbReference type="PROSITE" id="PS50113">
    <property type="entry name" value="PAC"/>
    <property type="match status" value="1"/>
</dbReference>
<feature type="transmembrane region" description="Helical" evidence="1">
    <location>
        <begin position="7"/>
        <end position="30"/>
    </location>
</feature>
<keyword evidence="1" id="KW-0812">Transmembrane</keyword>
<dbReference type="SUPFAM" id="SSF55785">
    <property type="entry name" value="PYP-like sensor domain (PAS domain)"/>
    <property type="match status" value="2"/>
</dbReference>
<dbReference type="InterPro" id="IPR029150">
    <property type="entry name" value="dCache_3"/>
</dbReference>
<dbReference type="PANTHER" id="PTHR44757:SF2">
    <property type="entry name" value="BIOFILM ARCHITECTURE MAINTENANCE PROTEIN MBAA"/>
    <property type="match status" value="1"/>
</dbReference>
<evidence type="ECO:0000256" key="1">
    <source>
        <dbReference type="SAM" id="Phobius"/>
    </source>
</evidence>
<dbReference type="CDD" id="cd00130">
    <property type="entry name" value="PAS"/>
    <property type="match status" value="2"/>
</dbReference>
<feature type="domain" description="PAS" evidence="2">
    <location>
        <begin position="361"/>
        <end position="405"/>
    </location>
</feature>
<feature type="domain" description="EAL" evidence="4">
    <location>
        <begin position="792"/>
        <end position="1046"/>
    </location>
</feature>
<protein>
    <submittedName>
        <fullName evidence="6">EAL domain-containing protein</fullName>
    </submittedName>
</protein>
<dbReference type="Gene3D" id="3.30.450.20">
    <property type="entry name" value="PAS domain"/>
    <property type="match status" value="2"/>
</dbReference>
<dbReference type="Pfam" id="PF00990">
    <property type="entry name" value="GGDEF"/>
    <property type="match status" value="1"/>
</dbReference>
<dbReference type="InterPro" id="IPR029787">
    <property type="entry name" value="Nucleotide_cyclase"/>
</dbReference>
<dbReference type="Gene3D" id="3.20.20.450">
    <property type="entry name" value="EAL domain"/>
    <property type="match status" value="1"/>
</dbReference>
<dbReference type="InterPro" id="IPR035965">
    <property type="entry name" value="PAS-like_dom_sf"/>
</dbReference>
<dbReference type="PANTHER" id="PTHR44757">
    <property type="entry name" value="DIGUANYLATE CYCLASE DGCP"/>
    <property type="match status" value="1"/>
</dbReference>
<dbReference type="InterPro" id="IPR000160">
    <property type="entry name" value="GGDEF_dom"/>
</dbReference>
<feature type="domain" description="PAC" evidence="3">
    <location>
        <begin position="561"/>
        <end position="613"/>
    </location>
</feature>
<evidence type="ECO:0000313" key="7">
    <source>
        <dbReference type="Proteomes" id="UP001621714"/>
    </source>
</evidence>
<dbReference type="Pfam" id="PF13426">
    <property type="entry name" value="PAS_9"/>
    <property type="match status" value="1"/>
</dbReference>
<dbReference type="Pfam" id="PF00563">
    <property type="entry name" value="EAL"/>
    <property type="match status" value="1"/>
</dbReference>
<keyword evidence="7" id="KW-1185">Reference proteome</keyword>
<dbReference type="SUPFAM" id="SSF141868">
    <property type="entry name" value="EAL domain-like"/>
    <property type="match status" value="1"/>
</dbReference>
<feature type="transmembrane region" description="Helical" evidence="1">
    <location>
        <begin position="330"/>
        <end position="352"/>
    </location>
</feature>
<dbReference type="SMART" id="SM00091">
    <property type="entry name" value="PAS"/>
    <property type="match status" value="2"/>
</dbReference>
<dbReference type="Proteomes" id="UP001621714">
    <property type="component" value="Unassembled WGS sequence"/>
</dbReference>
<name>A0ABW8PXK3_9GAMM</name>
<dbReference type="SMART" id="SM00052">
    <property type="entry name" value="EAL"/>
    <property type="match status" value="1"/>
</dbReference>
<feature type="domain" description="PAS" evidence="2">
    <location>
        <begin position="485"/>
        <end position="534"/>
    </location>
</feature>
<keyword evidence="1" id="KW-1133">Transmembrane helix</keyword>
<evidence type="ECO:0000313" key="6">
    <source>
        <dbReference type="EMBL" id="MFK7161032.1"/>
    </source>
</evidence>
<dbReference type="PROSITE" id="PS50883">
    <property type="entry name" value="EAL"/>
    <property type="match status" value="1"/>
</dbReference>
<keyword evidence="1" id="KW-0472">Membrane</keyword>
<dbReference type="InterPro" id="IPR052155">
    <property type="entry name" value="Biofilm_reg_signaling"/>
</dbReference>
<dbReference type="InterPro" id="IPR000014">
    <property type="entry name" value="PAS"/>
</dbReference>
<dbReference type="InterPro" id="IPR035919">
    <property type="entry name" value="EAL_sf"/>
</dbReference>
<dbReference type="InterPro" id="IPR000700">
    <property type="entry name" value="PAS-assoc_C"/>
</dbReference>
<dbReference type="NCBIfam" id="TIGR00254">
    <property type="entry name" value="GGDEF"/>
    <property type="match status" value="1"/>
</dbReference>
<dbReference type="SMART" id="SM00267">
    <property type="entry name" value="GGDEF"/>
    <property type="match status" value="1"/>
</dbReference>
<dbReference type="SUPFAM" id="SSF55073">
    <property type="entry name" value="Nucleotide cyclase"/>
    <property type="match status" value="1"/>
</dbReference>
<dbReference type="Pfam" id="PF14827">
    <property type="entry name" value="dCache_3"/>
    <property type="match status" value="1"/>
</dbReference>
<dbReference type="PROSITE" id="PS50112">
    <property type="entry name" value="PAS"/>
    <property type="match status" value="2"/>
</dbReference>
<dbReference type="NCBIfam" id="TIGR00229">
    <property type="entry name" value="sensory_box"/>
    <property type="match status" value="1"/>
</dbReference>
<gene>
    <name evidence="6" type="ORF">V6U78_08290</name>
</gene>
<reference evidence="6 7" key="1">
    <citation type="submission" date="2024-02" db="EMBL/GenBank/DDBJ databases">
        <title>Marinospirillum sp. MEB 164 isolated from Lonar lake sediment.</title>
        <authorList>
            <person name="Joshi A."/>
            <person name="Thite S."/>
        </authorList>
    </citation>
    <scope>NUCLEOTIDE SEQUENCE [LARGE SCALE GENOMIC DNA]</scope>
    <source>
        <strain evidence="6 7">MEB164</strain>
    </source>
</reference>
<dbReference type="EMBL" id="JBANFI010000004">
    <property type="protein sequence ID" value="MFK7161032.1"/>
    <property type="molecule type" value="Genomic_DNA"/>
</dbReference>
<dbReference type="CDD" id="cd01949">
    <property type="entry name" value="GGDEF"/>
    <property type="match status" value="1"/>
</dbReference>